<gene>
    <name evidence="2" type="primary">ybcI</name>
    <name evidence="2" type="ORF">NCTC12151_02990</name>
</gene>
<dbReference type="KEGG" id="lri:NCTC12151_02990"/>
<evidence type="ECO:0000313" key="2">
    <source>
        <dbReference type="EMBL" id="SQI43336.1"/>
    </source>
</evidence>
<proteinExistence type="predicted"/>
<dbReference type="Pfam" id="PF04307">
    <property type="entry name" value="YdjM"/>
    <property type="match status" value="1"/>
</dbReference>
<reference evidence="2 3" key="1">
    <citation type="submission" date="2018-06" db="EMBL/GenBank/DDBJ databases">
        <authorList>
            <consortium name="Pathogen Informatics"/>
            <person name="Doyle S."/>
        </authorList>
    </citation>
    <scope>NUCLEOTIDE SEQUENCE [LARGE SCALE GENOMIC DNA]</scope>
    <source>
        <strain evidence="2 3">NCTC12151</strain>
    </source>
</reference>
<evidence type="ECO:0000256" key="1">
    <source>
        <dbReference type="SAM" id="Phobius"/>
    </source>
</evidence>
<dbReference type="OrthoDB" id="9794683at2"/>
<sequence length="182" mass="19913">MPTVVTHVAVPLCIGLGLGKKAIPPSLLLTGIAFAAIPDLDVLSFKFGIAYANAFGHRGFTHSLLFAFALPTLALAFKRWFKVGYGRIWGFLTLSLLSHSVLDAFTTGGMGVGWLWPWSQERFFAPVQVIKVAPFKLAKYLEPSGIAVIKSELLWVWLPGIVLMLAMMAARKIEQQQTPQAS</sequence>
<accession>A0A2X4UU00</accession>
<dbReference type="RefSeq" id="WP_111741350.1">
    <property type="nucleotide sequence ID" value="NZ_LR698987.1"/>
</dbReference>
<dbReference type="AlphaFoldDB" id="A0A2X4UU00"/>
<name>A0A2X4UU00_9GAMM</name>
<dbReference type="EMBL" id="LS483470">
    <property type="protein sequence ID" value="SQI43336.1"/>
    <property type="molecule type" value="Genomic_DNA"/>
</dbReference>
<feature type="transmembrane region" description="Helical" evidence="1">
    <location>
        <begin position="59"/>
        <end position="77"/>
    </location>
</feature>
<keyword evidence="1" id="KW-0812">Transmembrane</keyword>
<protein>
    <submittedName>
        <fullName evidence="2">Inner membrane protein ybcI</fullName>
    </submittedName>
</protein>
<feature type="transmembrane region" description="Helical" evidence="1">
    <location>
        <begin position="89"/>
        <end position="116"/>
    </location>
</feature>
<feature type="transmembrane region" description="Helical" evidence="1">
    <location>
        <begin position="153"/>
        <end position="170"/>
    </location>
</feature>
<dbReference type="PANTHER" id="PTHR35531:SF1">
    <property type="entry name" value="INNER MEMBRANE PROTEIN YBCI-RELATED"/>
    <property type="match status" value="1"/>
</dbReference>
<keyword evidence="3" id="KW-1185">Reference proteome</keyword>
<dbReference type="Proteomes" id="UP000249005">
    <property type="component" value="Chromosome 1"/>
</dbReference>
<evidence type="ECO:0000313" key="3">
    <source>
        <dbReference type="Proteomes" id="UP000249005"/>
    </source>
</evidence>
<keyword evidence="1" id="KW-0472">Membrane</keyword>
<dbReference type="InterPro" id="IPR007404">
    <property type="entry name" value="YdjM-like"/>
</dbReference>
<organism evidence="2 3">
    <name type="scientific">Leminorella richardii</name>
    <dbReference type="NCBI Taxonomy" id="158841"/>
    <lineage>
        <taxon>Bacteria</taxon>
        <taxon>Pseudomonadati</taxon>
        <taxon>Pseudomonadota</taxon>
        <taxon>Gammaproteobacteria</taxon>
        <taxon>Enterobacterales</taxon>
        <taxon>Budviciaceae</taxon>
        <taxon>Leminorella</taxon>
    </lineage>
</organism>
<keyword evidence="1" id="KW-1133">Transmembrane helix</keyword>
<dbReference type="PANTHER" id="PTHR35531">
    <property type="entry name" value="INNER MEMBRANE PROTEIN YBCI-RELATED"/>
    <property type="match status" value="1"/>
</dbReference>